<accession>A0A1Y0YTQ1</accession>
<evidence type="ECO:0000313" key="4">
    <source>
        <dbReference type="Proteomes" id="UP000595038"/>
    </source>
</evidence>
<dbReference type="GeneID" id="76972676"/>
<sequence length="70" mass="7984">MDEKLIEKMLGQALKQYGRNVATDPLSPGEKEILKLALQERRIEEPNEGLHAHIEDVIYDYVTNQGLFSS</sequence>
<protein>
    <recommendedName>
        <fullName evidence="5">YqzH-like protein</fullName>
    </recommendedName>
</protein>
<dbReference type="AlphaFoldDB" id="A0A1Y0YTQ1"/>
<name>A0A1Y0YTQ1_BACLI</name>
<evidence type="ECO:0008006" key="5">
    <source>
        <dbReference type="Google" id="ProtNLM"/>
    </source>
</evidence>
<dbReference type="OMA" id="GLHAHIE"/>
<dbReference type="EMBL" id="NILC01000009">
    <property type="protein sequence ID" value="TWL32097.1"/>
    <property type="molecule type" value="Genomic_DNA"/>
</dbReference>
<evidence type="ECO:0000313" key="1">
    <source>
        <dbReference type="EMBL" id="QPR70790.1"/>
    </source>
</evidence>
<dbReference type="Proteomes" id="UP000435910">
    <property type="component" value="Unassembled WGS sequence"/>
</dbReference>
<reference evidence="2 3" key="1">
    <citation type="submission" date="2019-06" db="EMBL/GenBank/DDBJ databases">
        <title>Genome sequence analysis of &gt;100 Bacillus licheniformis strains suggests intrinsic resistance to this species.</title>
        <authorList>
            <person name="Wels M."/>
            <person name="Siezen R.J."/>
            <person name="Johansen E."/>
            <person name="Stuer-Lauridsen B."/>
            <person name="Bjerre K."/>
            <person name="Nielsen B.K.K."/>
        </authorList>
    </citation>
    <scope>NUCLEOTIDE SEQUENCE [LARGE SCALE GENOMIC DNA]</scope>
    <source>
        <strain evidence="2 3">BAC-16736</strain>
    </source>
</reference>
<evidence type="ECO:0000313" key="3">
    <source>
        <dbReference type="Proteomes" id="UP000435910"/>
    </source>
</evidence>
<proteinExistence type="predicted"/>
<dbReference type="EMBL" id="CP065647">
    <property type="protein sequence ID" value="QPR70790.1"/>
    <property type="molecule type" value="Genomic_DNA"/>
</dbReference>
<gene>
    <name evidence="2" type="ORF">CHCC16736_2485</name>
    <name evidence="1" type="ORF">I6G80_13075</name>
</gene>
<dbReference type="Pfam" id="PF14164">
    <property type="entry name" value="YqzH"/>
    <property type="match status" value="1"/>
</dbReference>
<dbReference type="InterPro" id="IPR025546">
    <property type="entry name" value="YqzH"/>
</dbReference>
<reference evidence="1 4" key="2">
    <citation type="submission" date="2020-12" db="EMBL/GenBank/DDBJ databases">
        <title>FDA dAtabase for Regulatory Grade micrObial Sequences (FDA-ARGOS): Supporting development and validation of Infectious Disease Dx tests.</title>
        <authorList>
            <person name="Nelson B."/>
            <person name="Plummer A."/>
            <person name="Tallon L."/>
            <person name="Sadzewicz L."/>
            <person name="Zhao X."/>
            <person name="Boylan J."/>
            <person name="Ott S."/>
            <person name="Bowen H."/>
            <person name="Vavikolanu K."/>
            <person name="Mehta A."/>
            <person name="Aluvathingal J."/>
            <person name="Nadendla S."/>
            <person name="Myers T."/>
            <person name="Yan Y."/>
            <person name="Sichtig H."/>
        </authorList>
    </citation>
    <scope>NUCLEOTIDE SEQUENCE [LARGE SCALE GENOMIC DNA]</scope>
    <source>
        <strain evidence="1 4">FDAARGOS_923</strain>
    </source>
</reference>
<organism evidence="2 3">
    <name type="scientific">Bacillus licheniformis</name>
    <dbReference type="NCBI Taxonomy" id="1402"/>
    <lineage>
        <taxon>Bacteria</taxon>
        <taxon>Bacillati</taxon>
        <taxon>Bacillota</taxon>
        <taxon>Bacilli</taxon>
        <taxon>Bacillales</taxon>
        <taxon>Bacillaceae</taxon>
        <taxon>Bacillus</taxon>
    </lineage>
</organism>
<evidence type="ECO:0000313" key="2">
    <source>
        <dbReference type="EMBL" id="TWL32097.1"/>
    </source>
</evidence>
<dbReference type="Proteomes" id="UP000595038">
    <property type="component" value="Chromosome"/>
</dbReference>
<dbReference type="RefSeq" id="WP_003183240.1">
    <property type="nucleotide sequence ID" value="NZ_BEXU01000028.1"/>
</dbReference>